<evidence type="ECO:0000313" key="9">
    <source>
        <dbReference type="Proteomes" id="UP001519289"/>
    </source>
</evidence>
<dbReference type="InterPro" id="IPR010969">
    <property type="entry name" value="Cys_dSase-rel_unknwn_funct"/>
</dbReference>
<accession>A0ABS4JV71</accession>
<dbReference type="EMBL" id="JAGGLG010000018">
    <property type="protein sequence ID" value="MBP2018825.1"/>
    <property type="molecule type" value="Genomic_DNA"/>
</dbReference>
<dbReference type="SUPFAM" id="SSF53383">
    <property type="entry name" value="PLP-dependent transferases"/>
    <property type="match status" value="1"/>
</dbReference>
<dbReference type="InterPro" id="IPR015421">
    <property type="entry name" value="PyrdxlP-dep_Trfase_major"/>
</dbReference>
<evidence type="ECO:0000256" key="5">
    <source>
        <dbReference type="ARBA" id="ARBA00050776"/>
    </source>
</evidence>
<dbReference type="Pfam" id="PF00266">
    <property type="entry name" value="Aminotran_5"/>
    <property type="match status" value="1"/>
</dbReference>
<keyword evidence="9" id="KW-1185">Reference proteome</keyword>
<evidence type="ECO:0000259" key="7">
    <source>
        <dbReference type="Pfam" id="PF00266"/>
    </source>
</evidence>
<comment type="cofactor">
    <cofactor evidence="1 6">
        <name>pyridoxal 5'-phosphate</name>
        <dbReference type="ChEBI" id="CHEBI:597326"/>
    </cofactor>
</comment>
<feature type="domain" description="Aminotransferase class V" evidence="7">
    <location>
        <begin position="2"/>
        <end position="367"/>
    </location>
</feature>
<dbReference type="PIRSF" id="PIRSF005572">
    <property type="entry name" value="NifS"/>
    <property type="match status" value="1"/>
</dbReference>
<dbReference type="Gene3D" id="3.90.1150.10">
    <property type="entry name" value="Aspartate Aminotransferase, domain 1"/>
    <property type="match status" value="1"/>
</dbReference>
<dbReference type="InterPro" id="IPR015424">
    <property type="entry name" value="PyrdxlP-dep_Trfase"/>
</dbReference>
<dbReference type="EC" id="2.8.1.7" evidence="3"/>
<dbReference type="PANTHER" id="PTHR43586">
    <property type="entry name" value="CYSTEINE DESULFURASE"/>
    <property type="match status" value="1"/>
</dbReference>
<dbReference type="InterPro" id="IPR000192">
    <property type="entry name" value="Aminotrans_V_dom"/>
</dbReference>
<dbReference type="Proteomes" id="UP001519289">
    <property type="component" value="Unassembled WGS sequence"/>
</dbReference>
<sequence length="379" mass="39458">MIYLDNAATSHPKPEAVYRAADAALRAGGSPGRGGHTLALAAGRQVMRAREAVARLFGLADPARAVFTASATEALNLALKGLLRPGDHVITTRAEHNALRRPLAALERQGVAVTWLPVDERGLLDPAAVRSALRPATRLIATHHGSNVSGALQPIAELGEIARRAGVFLLVDAAQTAGVYPIHMGRMGIHLLAAAGHKGLLGPQGTGLLLVDAAVDLRPIREGGTGAHSAQLDQPAVFPEGFESGTLNVPGIAGLAAGVGFLVETTPERIRCRELELAGALLDGLRGRPGVKVYGPERPEQRTGVVSFNIAGMDPGEVEELLDERFGVIGRAGLHCNPGAHEALGSLALGGAMRLSPGYFTTERDIEEAIRGVAELAGH</sequence>
<comment type="caution">
    <text evidence="8">The sequence shown here is derived from an EMBL/GenBank/DDBJ whole genome shotgun (WGS) entry which is preliminary data.</text>
</comment>
<dbReference type="Gene3D" id="3.40.640.10">
    <property type="entry name" value="Type I PLP-dependent aspartate aminotransferase-like (Major domain)"/>
    <property type="match status" value="1"/>
</dbReference>
<evidence type="ECO:0000256" key="4">
    <source>
        <dbReference type="ARBA" id="ARBA00022898"/>
    </source>
</evidence>
<protein>
    <recommendedName>
        <fullName evidence="3">cysteine desulfurase</fullName>
        <ecNumber evidence="3">2.8.1.7</ecNumber>
    </recommendedName>
</protein>
<proteinExistence type="inferred from homology"/>
<evidence type="ECO:0000256" key="2">
    <source>
        <dbReference type="ARBA" id="ARBA00010447"/>
    </source>
</evidence>
<evidence type="ECO:0000313" key="8">
    <source>
        <dbReference type="EMBL" id="MBP2018825.1"/>
    </source>
</evidence>
<keyword evidence="4" id="KW-0663">Pyridoxal phosphate</keyword>
<reference evidence="8 9" key="1">
    <citation type="submission" date="2021-03" db="EMBL/GenBank/DDBJ databases">
        <title>Genomic Encyclopedia of Type Strains, Phase IV (KMG-IV): sequencing the most valuable type-strain genomes for metagenomic binning, comparative biology and taxonomic classification.</title>
        <authorList>
            <person name="Goeker M."/>
        </authorList>
    </citation>
    <scope>NUCLEOTIDE SEQUENCE [LARGE SCALE GENOMIC DNA]</scope>
    <source>
        <strain evidence="8 9">DSM 27138</strain>
    </source>
</reference>
<dbReference type="InterPro" id="IPR015422">
    <property type="entry name" value="PyrdxlP-dep_Trfase_small"/>
</dbReference>
<evidence type="ECO:0000256" key="6">
    <source>
        <dbReference type="RuleBase" id="RU004504"/>
    </source>
</evidence>
<name>A0ABS4JV71_9FIRM</name>
<dbReference type="NCBIfam" id="TIGR01977">
    <property type="entry name" value="am_tr_V_EF2568"/>
    <property type="match status" value="1"/>
</dbReference>
<dbReference type="PROSITE" id="PS00595">
    <property type="entry name" value="AA_TRANSFER_CLASS_5"/>
    <property type="match status" value="1"/>
</dbReference>
<comment type="catalytic activity">
    <reaction evidence="5">
        <text>(sulfur carrier)-H + L-cysteine = (sulfur carrier)-SH + L-alanine</text>
        <dbReference type="Rhea" id="RHEA:43892"/>
        <dbReference type="Rhea" id="RHEA-COMP:14737"/>
        <dbReference type="Rhea" id="RHEA-COMP:14739"/>
        <dbReference type="ChEBI" id="CHEBI:29917"/>
        <dbReference type="ChEBI" id="CHEBI:35235"/>
        <dbReference type="ChEBI" id="CHEBI:57972"/>
        <dbReference type="ChEBI" id="CHEBI:64428"/>
        <dbReference type="EC" id="2.8.1.7"/>
    </reaction>
</comment>
<dbReference type="PANTHER" id="PTHR43586:SF4">
    <property type="entry name" value="ISOPENICILLIN N EPIMERASE"/>
    <property type="match status" value="1"/>
</dbReference>
<comment type="similarity">
    <text evidence="2">Belongs to the class-V pyridoxal-phosphate-dependent aminotransferase family. Csd subfamily.</text>
</comment>
<dbReference type="InterPro" id="IPR020578">
    <property type="entry name" value="Aminotrans_V_PyrdxlP_BS"/>
</dbReference>
<dbReference type="RefSeq" id="WP_245302621.1">
    <property type="nucleotide sequence ID" value="NZ_JAGGLG010000018.1"/>
</dbReference>
<evidence type="ECO:0000256" key="1">
    <source>
        <dbReference type="ARBA" id="ARBA00001933"/>
    </source>
</evidence>
<organism evidence="8 9">
    <name type="scientific">Symbiobacterium terraclitae</name>
    <dbReference type="NCBI Taxonomy" id="557451"/>
    <lineage>
        <taxon>Bacteria</taxon>
        <taxon>Bacillati</taxon>
        <taxon>Bacillota</taxon>
        <taxon>Clostridia</taxon>
        <taxon>Eubacteriales</taxon>
        <taxon>Symbiobacteriaceae</taxon>
        <taxon>Symbiobacterium</taxon>
    </lineage>
</organism>
<gene>
    <name evidence="8" type="ORF">J2Z79_002240</name>
</gene>
<dbReference type="InterPro" id="IPR016454">
    <property type="entry name" value="Cysteine_dSase"/>
</dbReference>
<evidence type="ECO:0000256" key="3">
    <source>
        <dbReference type="ARBA" id="ARBA00012239"/>
    </source>
</evidence>